<dbReference type="SMART" id="SM00398">
    <property type="entry name" value="HMG"/>
    <property type="match status" value="1"/>
</dbReference>
<evidence type="ECO:0000256" key="5">
    <source>
        <dbReference type="SAM" id="MobiDB-lite"/>
    </source>
</evidence>
<dbReference type="CDD" id="cd21995">
    <property type="entry name" value="HMG-box_TOX-like"/>
    <property type="match status" value="1"/>
</dbReference>
<dbReference type="Pfam" id="PF00505">
    <property type="entry name" value="HMG_box"/>
    <property type="match status" value="1"/>
</dbReference>
<dbReference type="PANTHER" id="PTHR45781">
    <property type="entry name" value="AGAP000281-PA"/>
    <property type="match status" value="1"/>
</dbReference>
<accession>A0A922IE17</accession>
<evidence type="ECO:0000313" key="7">
    <source>
        <dbReference type="EMBL" id="KAH7642015.1"/>
    </source>
</evidence>
<feature type="region of interest" description="Disordered" evidence="5">
    <location>
        <begin position="220"/>
        <end position="259"/>
    </location>
</feature>
<dbReference type="AlphaFoldDB" id="A0A922IE17"/>
<dbReference type="InterPro" id="IPR036910">
    <property type="entry name" value="HMG_box_dom_sf"/>
</dbReference>
<evidence type="ECO:0000256" key="1">
    <source>
        <dbReference type="ARBA" id="ARBA00004123"/>
    </source>
</evidence>
<dbReference type="OrthoDB" id="10027956at2759"/>
<evidence type="ECO:0000313" key="9">
    <source>
        <dbReference type="Proteomes" id="UP000790347"/>
    </source>
</evidence>
<dbReference type="EMBL" id="ASGP02000001">
    <property type="protein sequence ID" value="KAH9529138.1"/>
    <property type="molecule type" value="Genomic_DNA"/>
</dbReference>
<sequence>MNHFDHTSPNDHHHNHQVQLVVSNDPNVAANADIMDVNNQQQPIHLMVNLPNGNNSSATTVPFDNHHQQQQQQQPNYHQHPDSNTASNEAIDSTTTASYAYYTYDSCGQLTSTTGVGPSATPFQVSWNKVELIQQPSSMATQQSEWYHNQQQQSQMLTTTEQAQQAAILVPGSSMPGSVTTNFVTTAPNFNQQQQQQFVNRDLPNMQPIQIALVPAQSSVQTQLQPQQSVPSSKTTTKKTTKRAANSKQSNRGEGRQSKPVSAYALFFRDTQASIKAENPSASFGEISKIVASKWEILSKEDKIVYKERADMEKKNYLQNLASNKAKEIAQTNQTATPPSQQTSTELPIQMATIPLSGSNQQQMTNSDELTTFESTNTGPSINILVTTDDMLTESSIPVDDYHQTAYGNYNQQQQPQTTIHQTNTYHHHHHHSALNNQIMNNPSTSNVIDSYSHAEPHIHSLQHSSQQHMHHTHQFIHSNDINTNAQHDDKTHHSTPPSSSTFPFTDDDDPTSAVSFFVNSTDAEQNLIDLGIDLNDFDDIHLLNDENIYSPTNSSTTNSLFDTANPVVGVDPFLSSLEQTSSDHHHQQQQSSTTNDPILTSTYASDSILQDSYPTEMIYESNGRTSSDIDQHYESANNNFLHDSSSSAMDHVSHNELDSSVIESDTTLMNGENNDSSDHQPNNEQSAVCARDGCQRTTIDSNQWDREFCSEECCVLYCSDVFRTWTSRKQQQMTADMSQHVLASSSSA</sequence>
<dbReference type="Proteomes" id="UP000790347">
    <property type="component" value="Unassembled WGS sequence"/>
</dbReference>
<evidence type="ECO:0000256" key="3">
    <source>
        <dbReference type="ARBA" id="ARBA00023242"/>
    </source>
</evidence>
<comment type="caution">
    <text evidence="8">The sequence shown here is derived from an EMBL/GenBank/DDBJ whole genome shotgun (WGS) entry which is preliminary data.</text>
</comment>
<keyword evidence="3 4" id="KW-0539">Nucleus</keyword>
<protein>
    <submittedName>
        <fullName evidence="8">TOX high mobility group box member 4</fullName>
    </submittedName>
</protein>
<dbReference type="Proteomes" id="UP000828236">
    <property type="component" value="Unassembled WGS sequence"/>
</dbReference>
<dbReference type="SUPFAM" id="SSF47095">
    <property type="entry name" value="HMG-box"/>
    <property type="match status" value="1"/>
</dbReference>
<dbReference type="EMBL" id="SDOV01000004">
    <property type="protein sequence ID" value="KAH7642015.1"/>
    <property type="molecule type" value="Genomic_DNA"/>
</dbReference>
<reference evidence="7" key="2">
    <citation type="submission" date="2020-06" db="EMBL/GenBank/DDBJ databases">
        <authorList>
            <person name="Ji K."/>
            <person name="Li J."/>
        </authorList>
    </citation>
    <scope>NUCLEOTIDE SEQUENCE</scope>
    <source>
        <strain evidence="7">JKM2019</strain>
        <tissue evidence="7">Whole body</tissue>
    </source>
</reference>
<keyword evidence="2 4" id="KW-0238">DNA-binding</keyword>
<gene>
    <name evidence="8" type="primary">TOX4</name>
    <name evidence="8" type="ORF">DERF_003040</name>
    <name evidence="7" type="ORF">HUG17_5060</name>
</gene>
<evidence type="ECO:0000259" key="6">
    <source>
        <dbReference type="PROSITE" id="PS50118"/>
    </source>
</evidence>
<dbReference type="GO" id="GO:0005634">
    <property type="term" value="C:nucleus"/>
    <property type="evidence" value="ECO:0007669"/>
    <property type="project" value="UniProtKB-SubCell"/>
</dbReference>
<feature type="DNA-binding region" description="HMG box" evidence="4">
    <location>
        <begin position="257"/>
        <end position="325"/>
    </location>
</feature>
<feature type="region of interest" description="Disordered" evidence="5">
    <location>
        <begin position="49"/>
        <end position="89"/>
    </location>
</feature>
<dbReference type="PANTHER" id="PTHR45781:SF1">
    <property type="entry name" value="HMG BOX DOMAIN-CONTAINING PROTEIN"/>
    <property type="match status" value="1"/>
</dbReference>
<feature type="region of interest" description="Disordered" evidence="5">
    <location>
        <begin position="484"/>
        <end position="508"/>
    </location>
</feature>
<evidence type="ECO:0000256" key="2">
    <source>
        <dbReference type="ARBA" id="ARBA00023125"/>
    </source>
</evidence>
<dbReference type="GO" id="GO:0006357">
    <property type="term" value="P:regulation of transcription by RNA polymerase II"/>
    <property type="evidence" value="ECO:0007669"/>
    <property type="project" value="TreeGrafter"/>
</dbReference>
<feature type="region of interest" description="Disordered" evidence="5">
    <location>
        <begin position="579"/>
        <end position="600"/>
    </location>
</feature>
<keyword evidence="9" id="KW-1185">Reference proteome</keyword>
<feature type="region of interest" description="Disordered" evidence="5">
    <location>
        <begin position="423"/>
        <end position="450"/>
    </location>
</feature>
<dbReference type="InterPro" id="IPR051365">
    <property type="entry name" value="TOX_HMG-box_domain"/>
</dbReference>
<reference evidence="8" key="1">
    <citation type="submission" date="2013-05" db="EMBL/GenBank/DDBJ databases">
        <authorList>
            <person name="Yim A.K.Y."/>
            <person name="Chan T.F."/>
            <person name="Ji K.M."/>
            <person name="Liu X.Y."/>
            <person name="Zhou J.W."/>
            <person name="Li R.Q."/>
            <person name="Yang K.Y."/>
            <person name="Li J."/>
            <person name="Li M."/>
            <person name="Law P.T.W."/>
            <person name="Wu Y.L."/>
            <person name="Cai Z.L."/>
            <person name="Qin H."/>
            <person name="Bao Y."/>
            <person name="Leung R.K.K."/>
            <person name="Ng P.K.S."/>
            <person name="Zou J."/>
            <person name="Zhong X.J."/>
            <person name="Ran P.X."/>
            <person name="Zhong N.S."/>
            <person name="Liu Z.G."/>
            <person name="Tsui S.K.W."/>
        </authorList>
    </citation>
    <scope>NUCLEOTIDE SEQUENCE</scope>
    <source>
        <strain evidence="8">Derf</strain>
        <tissue evidence="8">Whole organism</tissue>
    </source>
</reference>
<feature type="compositionally biased region" description="Polar residues" evidence="5">
    <location>
        <begin position="434"/>
        <end position="450"/>
    </location>
</feature>
<proteinExistence type="predicted"/>
<evidence type="ECO:0000256" key="4">
    <source>
        <dbReference type="PROSITE-ProRule" id="PRU00267"/>
    </source>
</evidence>
<name>A0A922IE17_DERFA</name>
<feature type="compositionally biased region" description="Low complexity" evidence="5">
    <location>
        <begin position="68"/>
        <end position="78"/>
    </location>
</feature>
<evidence type="ECO:0000313" key="8">
    <source>
        <dbReference type="EMBL" id="KAH9529138.1"/>
    </source>
</evidence>
<reference evidence="7" key="3">
    <citation type="journal article" date="2021" name="World Allergy Organ. J.">
        <title>Chromosome-level assembly of Dermatophagoides farinae genome and transcriptome reveals two novel allergens Der f 37 and Der f 39.</title>
        <authorList>
            <person name="Chen J."/>
            <person name="Cai Z."/>
            <person name="Fan D."/>
            <person name="Hu J."/>
            <person name="Hou Y."/>
            <person name="He Y."/>
            <person name="Zhang Z."/>
            <person name="Zhao Z."/>
            <person name="Gao P."/>
            <person name="Hu W."/>
            <person name="Sun J."/>
            <person name="Li J."/>
            <person name="Ji K."/>
        </authorList>
    </citation>
    <scope>NUCLEOTIDE SEQUENCE</scope>
    <source>
        <strain evidence="7">JKM2019</strain>
    </source>
</reference>
<feature type="compositionally biased region" description="Low complexity" evidence="5">
    <location>
        <begin position="495"/>
        <end position="505"/>
    </location>
</feature>
<feature type="compositionally biased region" description="Low complexity" evidence="5">
    <location>
        <begin position="220"/>
        <end position="235"/>
    </location>
</feature>
<comment type="subcellular location">
    <subcellularLocation>
        <location evidence="1">Nucleus</location>
    </subcellularLocation>
</comment>
<feature type="domain" description="HMG box" evidence="6">
    <location>
        <begin position="257"/>
        <end position="325"/>
    </location>
</feature>
<feature type="compositionally biased region" description="Polar residues" evidence="5">
    <location>
        <begin position="51"/>
        <end position="62"/>
    </location>
</feature>
<dbReference type="Gene3D" id="1.10.30.10">
    <property type="entry name" value="High mobility group box domain"/>
    <property type="match status" value="1"/>
</dbReference>
<dbReference type="InterPro" id="IPR009071">
    <property type="entry name" value="HMG_box_dom"/>
</dbReference>
<dbReference type="PROSITE" id="PS50118">
    <property type="entry name" value="HMG_BOX_2"/>
    <property type="match status" value="1"/>
</dbReference>
<dbReference type="GO" id="GO:0031490">
    <property type="term" value="F:chromatin DNA binding"/>
    <property type="evidence" value="ECO:0007669"/>
    <property type="project" value="TreeGrafter"/>
</dbReference>
<organism evidence="8 9">
    <name type="scientific">Dermatophagoides farinae</name>
    <name type="common">American house dust mite</name>
    <dbReference type="NCBI Taxonomy" id="6954"/>
    <lineage>
        <taxon>Eukaryota</taxon>
        <taxon>Metazoa</taxon>
        <taxon>Ecdysozoa</taxon>
        <taxon>Arthropoda</taxon>
        <taxon>Chelicerata</taxon>
        <taxon>Arachnida</taxon>
        <taxon>Acari</taxon>
        <taxon>Acariformes</taxon>
        <taxon>Sarcoptiformes</taxon>
        <taxon>Astigmata</taxon>
        <taxon>Psoroptidia</taxon>
        <taxon>Analgoidea</taxon>
        <taxon>Pyroglyphidae</taxon>
        <taxon>Dermatophagoidinae</taxon>
        <taxon>Dermatophagoides</taxon>
    </lineage>
</organism>
<reference evidence="8" key="4">
    <citation type="journal article" date="2022" name="Res Sq">
        <title>Comparative Genomics Reveals Insights into the Divergent Evolution of Astigmatic Mites and Household Pest Adaptations.</title>
        <authorList>
            <person name="Xiong Q."/>
            <person name="Wan A.T.-Y."/>
            <person name="Liu X.-Y."/>
            <person name="Fung C.S.-H."/>
            <person name="Xiao X."/>
            <person name="Malainual N."/>
            <person name="Hou J."/>
            <person name="Wang L."/>
            <person name="Wang M."/>
            <person name="Yang K."/>
            <person name="Cui Y."/>
            <person name="Leung E."/>
            <person name="Nong W."/>
            <person name="Shin S.-K."/>
            <person name="Au S."/>
            <person name="Jeong K.Y."/>
            <person name="Chew F.T."/>
            <person name="Hui J."/>
            <person name="Leung T.F."/>
            <person name="Tungtrongchitr A."/>
            <person name="Zhong N."/>
            <person name="Liu Z."/>
            <person name="Tsui S."/>
        </authorList>
    </citation>
    <scope>NUCLEOTIDE SEQUENCE</scope>
    <source>
        <strain evidence="8">Derf</strain>
        <tissue evidence="8">Whole organism</tissue>
    </source>
</reference>